<keyword evidence="2" id="KW-1185">Reference proteome</keyword>
<protein>
    <submittedName>
        <fullName evidence="1">Uncharacterized protein</fullName>
    </submittedName>
</protein>
<evidence type="ECO:0000313" key="1">
    <source>
        <dbReference type="EMBL" id="CAH1442444.1"/>
    </source>
</evidence>
<accession>A0AAU9NXB9</accession>
<organism evidence="1 2">
    <name type="scientific">Lactuca virosa</name>
    <dbReference type="NCBI Taxonomy" id="75947"/>
    <lineage>
        <taxon>Eukaryota</taxon>
        <taxon>Viridiplantae</taxon>
        <taxon>Streptophyta</taxon>
        <taxon>Embryophyta</taxon>
        <taxon>Tracheophyta</taxon>
        <taxon>Spermatophyta</taxon>
        <taxon>Magnoliopsida</taxon>
        <taxon>eudicotyledons</taxon>
        <taxon>Gunneridae</taxon>
        <taxon>Pentapetalae</taxon>
        <taxon>asterids</taxon>
        <taxon>campanulids</taxon>
        <taxon>Asterales</taxon>
        <taxon>Asteraceae</taxon>
        <taxon>Cichorioideae</taxon>
        <taxon>Cichorieae</taxon>
        <taxon>Lactucinae</taxon>
        <taxon>Lactuca</taxon>
    </lineage>
</organism>
<evidence type="ECO:0000313" key="2">
    <source>
        <dbReference type="Proteomes" id="UP001157418"/>
    </source>
</evidence>
<gene>
    <name evidence="1" type="ORF">LVIROSA_LOCUS28430</name>
</gene>
<proteinExistence type="predicted"/>
<name>A0AAU9NXB9_9ASTR</name>
<dbReference type="EMBL" id="CAKMRJ010005412">
    <property type="protein sequence ID" value="CAH1442444.1"/>
    <property type="molecule type" value="Genomic_DNA"/>
</dbReference>
<sequence>MADPSLHIHCNLDSGISSWIRFYTMLLKREDIEDGTVMSRLAFPLLCLLLHGYGSESMKQDTLRSIVMGPKLKEIDEVIKLIHSKCYLESRKWLLVIIICKKMLLRLLQAQTIHSTFESISY</sequence>
<reference evidence="1 2" key="1">
    <citation type="submission" date="2022-01" db="EMBL/GenBank/DDBJ databases">
        <authorList>
            <person name="Xiong W."/>
            <person name="Schranz E."/>
        </authorList>
    </citation>
    <scope>NUCLEOTIDE SEQUENCE [LARGE SCALE GENOMIC DNA]</scope>
</reference>
<comment type="caution">
    <text evidence="1">The sequence shown here is derived from an EMBL/GenBank/DDBJ whole genome shotgun (WGS) entry which is preliminary data.</text>
</comment>
<dbReference type="AlphaFoldDB" id="A0AAU9NXB9"/>
<dbReference type="Proteomes" id="UP001157418">
    <property type="component" value="Unassembled WGS sequence"/>
</dbReference>